<dbReference type="InterPro" id="IPR001647">
    <property type="entry name" value="HTH_TetR"/>
</dbReference>
<dbReference type="Pfam" id="PF00440">
    <property type="entry name" value="TetR_N"/>
    <property type="match status" value="1"/>
</dbReference>
<dbReference type="InterPro" id="IPR054422">
    <property type="entry name" value="TetR-like_HI_0893_C"/>
</dbReference>
<dbReference type="AlphaFoldDB" id="C5BTX2"/>
<dbReference type="InterPro" id="IPR050109">
    <property type="entry name" value="HTH-type_TetR-like_transc_reg"/>
</dbReference>
<dbReference type="SUPFAM" id="SSF46689">
    <property type="entry name" value="Homeodomain-like"/>
    <property type="match status" value="1"/>
</dbReference>
<dbReference type="GO" id="GO:0003700">
    <property type="term" value="F:DNA-binding transcription factor activity"/>
    <property type="evidence" value="ECO:0007669"/>
    <property type="project" value="TreeGrafter"/>
</dbReference>
<feature type="domain" description="HTH tetR-type" evidence="3">
    <location>
        <begin position="11"/>
        <end position="71"/>
    </location>
</feature>
<dbReference type="InterPro" id="IPR009057">
    <property type="entry name" value="Homeodomain-like_sf"/>
</dbReference>
<dbReference type="Proteomes" id="UP000009080">
    <property type="component" value="Chromosome"/>
</dbReference>
<reference evidence="4 5" key="1">
    <citation type="journal article" date="2009" name="PLoS ONE">
        <title>The complete genome of Teredinibacter turnerae T7901: an intracellular endosymbiont of marine wood-boring bivalves (shipworms).</title>
        <authorList>
            <person name="Yang J.C."/>
            <person name="Madupu R."/>
            <person name="Durkin A.S."/>
            <person name="Ekborg N.A."/>
            <person name="Pedamallu C.S."/>
            <person name="Hostetler J.B."/>
            <person name="Radune D."/>
            <person name="Toms B.S."/>
            <person name="Henrissat B."/>
            <person name="Coutinho P.M."/>
            <person name="Schwarz S."/>
            <person name="Field L."/>
            <person name="Trindade-Silva A.E."/>
            <person name="Soares C.A.G."/>
            <person name="Elshahawi S."/>
            <person name="Hanora A."/>
            <person name="Schmidt E.W."/>
            <person name="Haygood M.G."/>
            <person name="Posfai J."/>
            <person name="Benner J."/>
            <person name="Madinger C."/>
            <person name="Nove J."/>
            <person name="Anton B."/>
            <person name="Chaudhary K."/>
            <person name="Foster J."/>
            <person name="Holman A."/>
            <person name="Kumar S."/>
            <person name="Lessard P.A."/>
            <person name="Luyten Y.A."/>
            <person name="Slatko B."/>
            <person name="Wood N."/>
            <person name="Wu B."/>
            <person name="Teplitski M."/>
            <person name="Mougous J.D."/>
            <person name="Ward N."/>
            <person name="Eisen J.A."/>
            <person name="Badger J.H."/>
            <person name="Distel D.L."/>
        </authorList>
    </citation>
    <scope>NUCLEOTIDE SEQUENCE [LARGE SCALE GENOMIC DNA]</scope>
    <source>
        <strain evidence="5">ATCC 39867 / T7901</strain>
    </source>
</reference>
<protein>
    <submittedName>
        <fullName evidence="4">Transcriptional regulator of TetR family protein</fullName>
    </submittedName>
</protein>
<dbReference type="EMBL" id="CP001614">
    <property type="protein sequence ID" value="ACR13863.1"/>
    <property type="molecule type" value="Genomic_DNA"/>
</dbReference>
<dbReference type="HOGENOM" id="CLU_069356_12_9_6"/>
<name>C5BTX2_TERTT</name>
<feature type="DNA-binding region" description="H-T-H motif" evidence="2">
    <location>
        <begin position="34"/>
        <end position="53"/>
    </location>
</feature>
<dbReference type="RefSeq" id="WP_015819978.1">
    <property type="nucleotide sequence ID" value="NC_012997.1"/>
</dbReference>
<evidence type="ECO:0000313" key="4">
    <source>
        <dbReference type="EMBL" id="ACR13863.1"/>
    </source>
</evidence>
<evidence type="ECO:0000259" key="3">
    <source>
        <dbReference type="PROSITE" id="PS50977"/>
    </source>
</evidence>
<proteinExistence type="predicted"/>
<evidence type="ECO:0000313" key="5">
    <source>
        <dbReference type="Proteomes" id="UP000009080"/>
    </source>
</evidence>
<dbReference type="OrthoDB" id="63332at2"/>
<dbReference type="Pfam" id="PF22604">
    <property type="entry name" value="TetR_HI_0893_C"/>
    <property type="match status" value="1"/>
</dbReference>
<dbReference type="STRING" id="377629.TERTU_4049"/>
<dbReference type="Gene3D" id="1.10.357.10">
    <property type="entry name" value="Tetracycline Repressor, domain 2"/>
    <property type="match status" value="1"/>
</dbReference>
<evidence type="ECO:0000256" key="1">
    <source>
        <dbReference type="ARBA" id="ARBA00023125"/>
    </source>
</evidence>
<keyword evidence="5" id="KW-1185">Reference proteome</keyword>
<dbReference type="GO" id="GO:0000976">
    <property type="term" value="F:transcription cis-regulatory region binding"/>
    <property type="evidence" value="ECO:0007669"/>
    <property type="project" value="TreeGrafter"/>
</dbReference>
<gene>
    <name evidence="4" type="ordered locus">TERTU_4049</name>
</gene>
<keyword evidence="1 2" id="KW-0238">DNA-binding</keyword>
<dbReference type="PRINTS" id="PR00455">
    <property type="entry name" value="HTHTETR"/>
</dbReference>
<dbReference type="PANTHER" id="PTHR30055:SF207">
    <property type="entry name" value="HTH-TYPE TRANSCRIPTIONAL REPRESSOR FATR"/>
    <property type="match status" value="1"/>
</dbReference>
<organism evidence="4 5">
    <name type="scientific">Teredinibacter turnerae (strain ATCC 39867 / T7901)</name>
    <dbReference type="NCBI Taxonomy" id="377629"/>
    <lineage>
        <taxon>Bacteria</taxon>
        <taxon>Pseudomonadati</taxon>
        <taxon>Pseudomonadota</taxon>
        <taxon>Gammaproteobacteria</taxon>
        <taxon>Cellvibrionales</taxon>
        <taxon>Cellvibrionaceae</taxon>
        <taxon>Teredinibacter</taxon>
    </lineage>
</organism>
<dbReference type="PROSITE" id="PS50977">
    <property type="entry name" value="HTH_TETR_2"/>
    <property type="match status" value="1"/>
</dbReference>
<dbReference type="KEGG" id="ttu:TERTU_4049"/>
<evidence type="ECO:0000256" key="2">
    <source>
        <dbReference type="PROSITE-ProRule" id="PRU00335"/>
    </source>
</evidence>
<accession>C5BTX2</accession>
<dbReference type="eggNOG" id="COG1309">
    <property type="taxonomic scope" value="Bacteria"/>
</dbReference>
<sequence length="198" mass="22725">MAITSLEDRQQHKRVQILKATRKLLAERGFHGFSIKQVAAQAGVATGTVYLYFRDRQDLIEQLHMAVIEDIAAAAFTHWDPNASSARRYFSVCEQMWQYCMDHPDTLLCKGQFDQLPPAVLRTQYEEAQSLFLPLADLFTEGRRSGELINLPDHALFSLSIDTLWQLARRHMLDIVHVDEVMLKQVIEASWRSIQNPG</sequence>
<dbReference type="PANTHER" id="PTHR30055">
    <property type="entry name" value="HTH-TYPE TRANSCRIPTIONAL REGULATOR RUTR"/>
    <property type="match status" value="1"/>
</dbReference>